<feature type="domain" description="Protein kinase" evidence="2">
    <location>
        <begin position="109"/>
        <end position="393"/>
    </location>
</feature>
<accession>A0A4R0RV01</accession>
<reference evidence="3 4" key="1">
    <citation type="submission" date="2018-11" db="EMBL/GenBank/DDBJ databases">
        <title>Genome assembly of Steccherinum ochraceum LE-BIN_3174, the white-rot fungus of the Steccherinaceae family (The Residual Polyporoid clade, Polyporales, Basidiomycota).</title>
        <authorList>
            <person name="Fedorova T.V."/>
            <person name="Glazunova O.A."/>
            <person name="Landesman E.O."/>
            <person name="Moiseenko K.V."/>
            <person name="Psurtseva N.V."/>
            <person name="Savinova O.S."/>
            <person name="Shakhova N.V."/>
            <person name="Tyazhelova T.V."/>
            <person name="Vasina D.V."/>
        </authorList>
    </citation>
    <scope>NUCLEOTIDE SEQUENCE [LARGE SCALE GENOMIC DNA]</scope>
    <source>
        <strain evidence="3 4">LE-BIN_3174</strain>
    </source>
</reference>
<dbReference type="InterPro" id="IPR011009">
    <property type="entry name" value="Kinase-like_dom_sf"/>
</dbReference>
<dbReference type="InterPro" id="IPR051681">
    <property type="entry name" value="Ser/Thr_Kinases-Pseudokinases"/>
</dbReference>
<dbReference type="PANTHER" id="PTHR44329">
    <property type="entry name" value="SERINE/THREONINE-PROTEIN KINASE TNNI3K-RELATED"/>
    <property type="match status" value="1"/>
</dbReference>
<evidence type="ECO:0000313" key="4">
    <source>
        <dbReference type="Proteomes" id="UP000292702"/>
    </source>
</evidence>
<proteinExistence type="predicted"/>
<dbReference type="PROSITE" id="PS50011">
    <property type="entry name" value="PROTEIN_KINASE_DOM"/>
    <property type="match status" value="1"/>
</dbReference>
<dbReference type="STRING" id="92696.A0A4R0RV01"/>
<dbReference type="Pfam" id="PF07714">
    <property type="entry name" value="PK_Tyr_Ser-Thr"/>
    <property type="match status" value="1"/>
</dbReference>
<gene>
    <name evidence="3" type="ORF">EIP91_000068</name>
</gene>
<dbReference type="SUPFAM" id="SSF56112">
    <property type="entry name" value="Protein kinase-like (PK-like)"/>
    <property type="match status" value="1"/>
</dbReference>
<evidence type="ECO:0000259" key="2">
    <source>
        <dbReference type="PROSITE" id="PS50011"/>
    </source>
</evidence>
<organism evidence="3 4">
    <name type="scientific">Steccherinum ochraceum</name>
    <dbReference type="NCBI Taxonomy" id="92696"/>
    <lineage>
        <taxon>Eukaryota</taxon>
        <taxon>Fungi</taxon>
        <taxon>Dikarya</taxon>
        <taxon>Basidiomycota</taxon>
        <taxon>Agaricomycotina</taxon>
        <taxon>Agaricomycetes</taxon>
        <taxon>Polyporales</taxon>
        <taxon>Steccherinaceae</taxon>
        <taxon>Steccherinum</taxon>
    </lineage>
</organism>
<dbReference type="AlphaFoldDB" id="A0A4R0RV01"/>
<comment type="caution">
    <text evidence="3">The sequence shown here is derived from an EMBL/GenBank/DDBJ whole genome shotgun (WGS) entry which is preliminary data.</text>
</comment>
<dbReference type="GO" id="GO:0005524">
    <property type="term" value="F:ATP binding"/>
    <property type="evidence" value="ECO:0007669"/>
    <property type="project" value="InterPro"/>
</dbReference>
<dbReference type="GO" id="GO:0004674">
    <property type="term" value="F:protein serine/threonine kinase activity"/>
    <property type="evidence" value="ECO:0007669"/>
    <property type="project" value="TreeGrafter"/>
</dbReference>
<dbReference type="EMBL" id="RWJN01000001">
    <property type="protein sequence ID" value="TCD71936.1"/>
    <property type="molecule type" value="Genomic_DNA"/>
</dbReference>
<keyword evidence="4" id="KW-1185">Reference proteome</keyword>
<name>A0A4R0RV01_9APHY</name>
<protein>
    <recommendedName>
        <fullName evidence="2">Protein kinase domain-containing protein</fullName>
    </recommendedName>
</protein>
<evidence type="ECO:0000256" key="1">
    <source>
        <dbReference type="SAM" id="MobiDB-lite"/>
    </source>
</evidence>
<dbReference type="InterPro" id="IPR000719">
    <property type="entry name" value="Prot_kinase_dom"/>
</dbReference>
<sequence length="607" mass="68180">MFNVHIKLDFRAFIQRLPGGQDRLVRDDTERISQLVEEALKKKKPDLPSLSDADAERAIDEIWRLLELPTTDIGVQSYAYRSKLRRLCLKLVLEHDKLPMKLFLFHVRVTDPDASGAGGFSDVFTGSYEGKIVAIKRLRVFVKSSQAQQTKLRRTFCRESLLWRTLSHRHILPLLGITDGAFKRPAMCMVLPWMSRGSLRNYIEDLEAKGALPGSKLIESMDEWMYQIAEGLSYLHKEGVVHGDLHGGNVLVDDDHCVRLTDFGMAVIAEATSYQYASNHGGGALRWTAPELIDPEQLGLKSSRPTFASDIYSFACTCVEFYSRHPPFHDLTERQITTRILRGDRPERPRRFLPVDDIVADAVWNLLTDCWGEHDKRPAADQVARTFCRISLLPHSKEVSGRYRPMPAELKNTLNGLFLASPLSAKNEQDEPVVPAHATYAIVSTFVDKLDFELFSPREVSTWFKGYSGRQSEITATAETLLSRIMTIPWTPHGRGRGRAEEKSGDADSQAPDAPKQDAPPSRRTEQLRPLFLMPTPGSSPIGTEPELPKVEPTARKPSRSPARPPARGKPDGQGAGQKQEKNALNPKARPFTPKRSPVPKARELQL</sequence>
<dbReference type="OrthoDB" id="4062651at2759"/>
<dbReference type="InterPro" id="IPR001245">
    <property type="entry name" value="Ser-Thr/Tyr_kinase_cat_dom"/>
</dbReference>
<feature type="region of interest" description="Disordered" evidence="1">
    <location>
        <begin position="487"/>
        <end position="607"/>
    </location>
</feature>
<dbReference type="Gene3D" id="1.10.510.10">
    <property type="entry name" value="Transferase(Phosphotransferase) domain 1"/>
    <property type="match status" value="1"/>
</dbReference>
<dbReference type="Proteomes" id="UP000292702">
    <property type="component" value="Unassembled WGS sequence"/>
</dbReference>
<evidence type="ECO:0000313" key="3">
    <source>
        <dbReference type="EMBL" id="TCD71936.1"/>
    </source>
</evidence>
<feature type="compositionally biased region" description="Low complexity" evidence="1">
    <location>
        <begin position="507"/>
        <end position="520"/>
    </location>
</feature>